<dbReference type="InterPro" id="IPR043129">
    <property type="entry name" value="ATPase_NBD"/>
</dbReference>
<feature type="domain" description="Ppx/GppA phosphatase C-terminal" evidence="3">
    <location>
        <begin position="313"/>
        <end position="471"/>
    </location>
</feature>
<gene>
    <name evidence="4" type="ORF">HF964_00620</name>
</gene>
<dbReference type="Pfam" id="PF21447">
    <property type="entry name" value="Ppx-GppA_III"/>
    <property type="match status" value="1"/>
</dbReference>
<dbReference type="Proteomes" id="UP000549765">
    <property type="component" value="Unassembled WGS sequence"/>
</dbReference>
<dbReference type="AlphaFoldDB" id="A0A7X6N030"/>
<dbReference type="SUPFAM" id="SSF53067">
    <property type="entry name" value="Actin-like ATPase domain"/>
    <property type="match status" value="1"/>
</dbReference>
<sequence>MAKNLVGEILINTTTVELIIYNNSSNTVIESVHKNMQGGSEIYSSGSIPFSVARRLLVIMQGYRQLMADYDVENVQVWASELFMQASNSEFIADQIKQVTGYLVKSLNSSQEEFYRNQAIRTYFPEFAQMAAENLYIIGINSGRLDIGYYSDSEFKFSRSVLLGPIRIAESLEEIESQIVDYPQFLTDFIGSKIADFAQVLPHLESCKNLLVVGSDILNKVFIPVNAKSTTITVAEFKALKLKIQHLSRQALIEQFNIQPEVVRYIMPEIFILERAFSIINAQTITLSRLTAIDGLIFAQPGLKLPGEGEIVASAENIADQYRVEYHHRKQVETFALHIFDQLKPIHHLGHRERLLLHVVCIVHDIGNFVNSYAHYIHSAKLIQSLDFHGLSDKEQAIVAMVSQFHSSKTPVAGEYQAEAERFNKKERLLIAKLTAILRIADALDDSRLQKIQTISVSLRENEVVITATTNANILLETWTFEQKAAFFMDVFGIQPTLKKRVSRK</sequence>
<dbReference type="SUPFAM" id="SSF109604">
    <property type="entry name" value="HD-domain/PDEase-like"/>
    <property type="match status" value="1"/>
</dbReference>
<evidence type="ECO:0000259" key="2">
    <source>
        <dbReference type="Pfam" id="PF02541"/>
    </source>
</evidence>
<dbReference type="Gene3D" id="1.10.3210.10">
    <property type="entry name" value="Hypothetical protein af1432"/>
    <property type="match status" value="1"/>
</dbReference>
<dbReference type="PANTHER" id="PTHR30005:SF0">
    <property type="entry name" value="RETROGRADE REGULATION PROTEIN 2"/>
    <property type="match status" value="1"/>
</dbReference>
<comment type="caution">
    <text evidence="4">The sequence shown here is derived from an EMBL/GenBank/DDBJ whole genome shotgun (WGS) entry which is preliminary data.</text>
</comment>
<dbReference type="GO" id="GO:0016462">
    <property type="term" value="F:pyrophosphatase activity"/>
    <property type="evidence" value="ECO:0007669"/>
    <property type="project" value="TreeGrafter"/>
</dbReference>
<organism evidence="4 5">
    <name type="scientific">Periweissella fabalis</name>
    <dbReference type="NCBI Taxonomy" id="1070421"/>
    <lineage>
        <taxon>Bacteria</taxon>
        <taxon>Bacillati</taxon>
        <taxon>Bacillota</taxon>
        <taxon>Bacilli</taxon>
        <taxon>Lactobacillales</taxon>
        <taxon>Lactobacillaceae</taxon>
        <taxon>Periweissella</taxon>
    </lineage>
</organism>
<dbReference type="InterPro" id="IPR003695">
    <property type="entry name" value="Ppx_GppA_N"/>
</dbReference>
<comment type="similarity">
    <text evidence="1">Belongs to the GppA/Ppx family.</text>
</comment>
<protein>
    <submittedName>
        <fullName evidence="4">Exopolyphosphatase</fullName>
    </submittedName>
</protein>
<accession>A0A7X6N030</accession>
<evidence type="ECO:0000256" key="1">
    <source>
        <dbReference type="ARBA" id="ARBA00007125"/>
    </source>
</evidence>
<reference evidence="4 5" key="1">
    <citation type="submission" date="2020-04" db="EMBL/GenBank/DDBJ databases">
        <title>MicrobeNet Type strains.</title>
        <authorList>
            <person name="Nicholson A.C."/>
        </authorList>
    </citation>
    <scope>NUCLEOTIDE SEQUENCE [LARGE SCALE GENOMIC DNA]</scope>
    <source>
        <strain evidence="4 5">CCUG 61472</strain>
    </source>
</reference>
<dbReference type="Gene3D" id="3.30.420.150">
    <property type="entry name" value="Exopolyphosphatase. Domain 2"/>
    <property type="match status" value="1"/>
</dbReference>
<dbReference type="Gene3D" id="3.30.420.40">
    <property type="match status" value="1"/>
</dbReference>
<dbReference type="InterPro" id="IPR050273">
    <property type="entry name" value="GppA/Ppx_hydrolase"/>
</dbReference>
<evidence type="ECO:0000313" key="5">
    <source>
        <dbReference type="Proteomes" id="UP000549765"/>
    </source>
</evidence>
<evidence type="ECO:0000259" key="3">
    <source>
        <dbReference type="Pfam" id="PF21447"/>
    </source>
</evidence>
<dbReference type="PANTHER" id="PTHR30005">
    <property type="entry name" value="EXOPOLYPHOSPHATASE"/>
    <property type="match status" value="1"/>
</dbReference>
<dbReference type="RefSeq" id="WP_168721121.1">
    <property type="nucleotide sequence ID" value="NZ_JAAXPN010000001.1"/>
</dbReference>
<keyword evidence="5" id="KW-1185">Reference proteome</keyword>
<name>A0A7X6N030_9LACO</name>
<proteinExistence type="inferred from homology"/>
<dbReference type="Pfam" id="PF02541">
    <property type="entry name" value="Ppx-GppA"/>
    <property type="match status" value="1"/>
</dbReference>
<dbReference type="InterPro" id="IPR048950">
    <property type="entry name" value="Ppx_GppA_C"/>
</dbReference>
<dbReference type="EMBL" id="JAAXPN010000001">
    <property type="protein sequence ID" value="NKZ23321.1"/>
    <property type="molecule type" value="Genomic_DNA"/>
</dbReference>
<evidence type="ECO:0000313" key="4">
    <source>
        <dbReference type="EMBL" id="NKZ23321.1"/>
    </source>
</evidence>
<feature type="domain" description="Ppx/GppA phosphatase N-terminal" evidence="2">
    <location>
        <begin position="43"/>
        <end position="298"/>
    </location>
</feature>